<dbReference type="RefSeq" id="WP_053476038.1">
    <property type="nucleotide sequence ID" value="NZ_CP041305.1"/>
</dbReference>
<reference evidence="1 2" key="1">
    <citation type="submission" date="2015-09" db="EMBL/GenBank/DDBJ databases">
        <title>Genome sequencing project for genomic taxonomy and phylogenomics of Bacillus-like bacteria.</title>
        <authorList>
            <person name="Liu B."/>
            <person name="Wang J."/>
            <person name="Zhu Y."/>
            <person name="Liu G."/>
            <person name="Chen Q."/>
            <person name="Chen Z."/>
            <person name="Lan J."/>
            <person name="Che J."/>
            <person name="Ge C."/>
            <person name="Shi H."/>
            <person name="Pan Z."/>
            <person name="Liu X."/>
        </authorList>
    </citation>
    <scope>NUCLEOTIDE SEQUENCE [LARGE SCALE GENOMIC DNA]</scope>
    <source>
        <strain evidence="1 2">FJAT-18043</strain>
    </source>
</reference>
<comment type="caution">
    <text evidence="1">The sequence shown here is derived from an EMBL/GenBank/DDBJ whole genome shotgun (WGS) entry which is preliminary data.</text>
</comment>
<evidence type="ECO:0000313" key="2">
    <source>
        <dbReference type="Proteomes" id="UP000050996"/>
    </source>
</evidence>
<dbReference type="EMBL" id="LJIX01000006">
    <property type="protein sequence ID" value="KQL19500.1"/>
    <property type="molecule type" value="Genomic_DNA"/>
</dbReference>
<protein>
    <submittedName>
        <fullName evidence="1">Uncharacterized protein</fullName>
    </submittedName>
</protein>
<name>A0A0Q3SIN1_9BACI</name>
<keyword evidence="2" id="KW-1185">Reference proteome</keyword>
<dbReference type="Proteomes" id="UP000050996">
    <property type="component" value="Unassembled WGS sequence"/>
</dbReference>
<dbReference type="PATRIC" id="fig|1637975.4.peg.2588"/>
<evidence type="ECO:0000313" key="1">
    <source>
        <dbReference type="EMBL" id="KQL19500.1"/>
    </source>
</evidence>
<dbReference type="AlphaFoldDB" id="A0A0Q3SIN1"/>
<gene>
    <name evidence="1" type="ORF">AN957_13640</name>
</gene>
<organism evidence="1 2">
    <name type="scientific">Cytobacillus solani</name>
    <dbReference type="NCBI Taxonomy" id="1637975"/>
    <lineage>
        <taxon>Bacteria</taxon>
        <taxon>Bacillati</taxon>
        <taxon>Bacillota</taxon>
        <taxon>Bacilli</taxon>
        <taxon>Bacillales</taxon>
        <taxon>Bacillaceae</taxon>
        <taxon>Cytobacillus</taxon>
    </lineage>
</organism>
<sequence>MSREKIALNYALMIEMIRRSGTTDLKMIHLLKNGISKDFTPYGEGIPDWQTFIDFYRTHSERLEKAILNGYKITFLTKNALKRLLKIKYGLEENIDYQVFEDYLDGLVFTKSQFDDLQNTISINWKVIDKNSINEKHHIKIELHYRKY</sequence>
<accession>A0A0Q3SIN1</accession>
<proteinExistence type="predicted"/>